<dbReference type="Proteomes" id="UP000252100">
    <property type="component" value="Chromosome"/>
</dbReference>
<evidence type="ECO:0000313" key="10">
    <source>
        <dbReference type="Proteomes" id="UP000252100"/>
    </source>
</evidence>
<dbReference type="GO" id="GO:0106312">
    <property type="term" value="F:methylenetetrahydrofolate reductase (NADH) activity"/>
    <property type="evidence" value="ECO:0007669"/>
    <property type="project" value="UniProtKB-EC"/>
</dbReference>
<keyword evidence="5 8" id="KW-0274">FAD</keyword>
<evidence type="ECO:0000256" key="7">
    <source>
        <dbReference type="ARBA" id="ARBA00048628"/>
    </source>
</evidence>
<dbReference type="GO" id="GO:0071949">
    <property type="term" value="F:FAD binding"/>
    <property type="evidence" value="ECO:0007669"/>
    <property type="project" value="TreeGrafter"/>
</dbReference>
<name>A0A345BY32_9BACI</name>
<keyword evidence="4 8" id="KW-0285">Flavoprotein</keyword>
<protein>
    <recommendedName>
        <fullName evidence="8">Methylenetetrahydrofolate reductase</fullName>
    </recommendedName>
</protein>
<dbReference type="GO" id="GO:0009086">
    <property type="term" value="P:methionine biosynthetic process"/>
    <property type="evidence" value="ECO:0007669"/>
    <property type="project" value="TreeGrafter"/>
</dbReference>
<organism evidence="9 10">
    <name type="scientific">Salicibibacter kimchii</name>
    <dbReference type="NCBI Taxonomy" id="2099786"/>
    <lineage>
        <taxon>Bacteria</taxon>
        <taxon>Bacillati</taxon>
        <taxon>Bacillota</taxon>
        <taxon>Bacilli</taxon>
        <taxon>Bacillales</taxon>
        <taxon>Bacillaceae</taxon>
        <taxon>Salicibibacter</taxon>
    </lineage>
</organism>
<reference evidence="9 10" key="1">
    <citation type="journal article" date="2018" name="J. Microbiol.">
        <title>Salicibibacter kimchii gen. nov., sp. nov., a moderately halophilic and alkalitolerant bacterium in the family Bacillaceae, isolated from kimchi.</title>
        <authorList>
            <person name="Jang J.Y."/>
            <person name="Oh Y.J."/>
            <person name="Lim S.K."/>
            <person name="Park H.K."/>
            <person name="Lee C."/>
            <person name="Kim J.Y."/>
            <person name="Lee M.A."/>
            <person name="Choi H.J."/>
        </authorList>
    </citation>
    <scope>NUCLEOTIDE SEQUENCE [LARGE SCALE GENOMIC DNA]</scope>
    <source>
        <strain evidence="9 10">NKC1-1</strain>
    </source>
</reference>
<dbReference type="PANTHER" id="PTHR45754:SF3">
    <property type="entry name" value="METHYLENETETRAHYDROFOLATE REDUCTASE (NADPH)"/>
    <property type="match status" value="1"/>
</dbReference>
<dbReference type="Gene3D" id="3.20.20.220">
    <property type="match status" value="1"/>
</dbReference>
<dbReference type="GO" id="GO:0005829">
    <property type="term" value="C:cytosol"/>
    <property type="evidence" value="ECO:0007669"/>
    <property type="project" value="TreeGrafter"/>
</dbReference>
<evidence type="ECO:0000256" key="1">
    <source>
        <dbReference type="ARBA" id="ARBA00001974"/>
    </source>
</evidence>
<dbReference type="EMBL" id="CP031092">
    <property type="protein sequence ID" value="AXF55863.1"/>
    <property type="molecule type" value="Genomic_DNA"/>
</dbReference>
<evidence type="ECO:0000313" key="9">
    <source>
        <dbReference type="EMBL" id="AXF55863.1"/>
    </source>
</evidence>
<evidence type="ECO:0000256" key="3">
    <source>
        <dbReference type="ARBA" id="ARBA00006743"/>
    </source>
</evidence>
<dbReference type="GO" id="GO:0035999">
    <property type="term" value="P:tetrahydrofolate interconversion"/>
    <property type="evidence" value="ECO:0007669"/>
    <property type="project" value="UniProtKB-UniPathway"/>
</dbReference>
<dbReference type="SUPFAM" id="SSF51730">
    <property type="entry name" value="FAD-linked oxidoreductase"/>
    <property type="match status" value="1"/>
</dbReference>
<proteinExistence type="inferred from homology"/>
<keyword evidence="6 8" id="KW-0560">Oxidoreductase</keyword>
<evidence type="ECO:0000256" key="5">
    <source>
        <dbReference type="ARBA" id="ARBA00022827"/>
    </source>
</evidence>
<keyword evidence="10" id="KW-1185">Reference proteome</keyword>
<evidence type="ECO:0000256" key="8">
    <source>
        <dbReference type="RuleBase" id="RU003862"/>
    </source>
</evidence>
<sequence length="303" mass="33570">MDSKTLAISIQSLTFQPLTSKMKEVMAMMDRQLSVAQFGEMSEPRFELIPTDRIVERATAALPPHATLTITCSPKKGVDATIETAIALAPHFARVVPHIAARMIRSGGHLDAMLEELQANDLDEIFVIGGDQRQPLGPYHHGFDLLQSLATREHEICRIGIPAYPEGHPDIGSDILAKDVLAKAPYAHYAVTQMCFDPDQVLAWVRSQREAGLQLPFYLGIPGPVKPDKLIRIATRIGVTDSIRFLRKNLKLTGKMLRGYDASDLLSTYAPHLNESDNGIAGFHMYTFNELDTLKKIFGRIAI</sequence>
<dbReference type="InterPro" id="IPR003171">
    <property type="entry name" value="Mehydrof_redctse-like"/>
</dbReference>
<dbReference type="PANTHER" id="PTHR45754">
    <property type="entry name" value="METHYLENETETRAHYDROFOLATE REDUCTASE"/>
    <property type="match status" value="1"/>
</dbReference>
<dbReference type="AlphaFoldDB" id="A0A345BY32"/>
<comment type="similarity">
    <text evidence="3 8">Belongs to the methylenetetrahydrofolate reductase family.</text>
</comment>
<evidence type="ECO:0000256" key="2">
    <source>
        <dbReference type="ARBA" id="ARBA00004777"/>
    </source>
</evidence>
<dbReference type="KEGG" id="rue:DT065_07355"/>
<evidence type="ECO:0000256" key="4">
    <source>
        <dbReference type="ARBA" id="ARBA00022630"/>
    </source>
</evidence>
<dbReference type="Pfam" id="PF02219">
    <property type="entry name" value="MTHFR"/>
    <property type="match status" value="1"/>
</dbReference>
<comment type="catalytic activity">
    <reaction evidence="7">
        <text>(6S)-5-methyl-5,6,7,8-tetrahydrofolate + NAD(+) = (6R)-5,10-methylene-5,6,7,8-tetrahydrofolate + NADH + H(+)</text>
        <dbReference type="Rhea" id="RHEA:19821"/>
        <dbReference type="ChEBI" id="CHEBI:15378"/>
        <dbReference type="ChEBI" id="CHEBI:15636"/>
        <dbReference type="ChEBI" id="CHEBI:18608"/>
        <dbReference type="ChEBI" id="CHEBI:57540"/>
        <dbReference type="ChEBI" id="CHEBI:57945"/>
        <dbReference type="EC" id="1.5.1.54"/>
    </reaction>
    <physiologicalReaction direction="right-to-left" evidence="7">
        <dbReference type="Rhea" id="RHEA:19823"/>
    </physiologicalReaction>
</comment>
<comment type="cofactor">
    <cofactor evidence="1 8">
        <name>FAD</name>
        <dbReference type="ChEBI" id="CHEBI:57692"/>
    </cofactor>
</comment>
<gene>
    <name evidence="9" type="ORF">DT065_07355</name>
</gene>
<accession>A0A345BY32</accession>
<comment type="pathway">
    <text evidence="2 8">One-carbon metabolism; tetrahydrofolate interconversion.</text>
</comment>
<dbReference type="InterPro" id="IPR029041">
    <property type="entry name" value="FAD-linked_oxidoreductase-like"/>
</dbReference>
<dbReference type="UniPathway" id="UPA00193"/>
<evidence type="ECO:0000256" key="6">
    <source>
        <dbReference type="ARBA" id="ARBA00023002"/>
    </source>
</evidence>